<sequence length="174" mass="20587">MQKNIINKIQKTMESLHFPCEWRIEWFKQKHTIEIVVMIPVTLEKDSTVTDQYEKVNIHDNFVFEDAVLLYDTRLSDIKNSNYLATIEFDKEDGLYGGTIESICKNLRVSVGQAMNDLHEFLQDDAQVRFEIKWNDNNYQNTIKTLKDIDRFDYAIYSYPSEITEDVVDENEVE</sequence>
<protein>
    <submittedName>
        <fullName evidence="1">DUF3013 family protein</fullName>
    </submittedName>
</protein>
<proteinExistence type="predicted"/>
<dbReference type="Gene3D" id="3.40.50.11250">
    <property type="entry name" value="Protein of unknown function DUF3013"/>
    <property type="match status" value="1"/>
</dbReference>
<accession>A0A3Q9BLV7</accession>
<keyword evidence="2" id="KW-1185">Reference proteome</keyword>
<dbReference type="OrthoDB" id="2165293at2"/>
<dbReference type="AlphaFoldDB" id="A0A3Q9BLV7"/>
<name>A0A3Q9BLV7_9LACT</name>
<dbReference type="EMBL" id="CP034465">
    <property type="protein sequence ID" value="AZP05469.1"/>
    <property type="molecule type" value="Genomic_DNA"/>
</dbReference>
<gene>
    <name evidence="1" type="ORF">EJN90_12870</name>
</gene>
<reference evidence="2" key="1">
    <citation type="submission" date="2018-12" db="EMBL/GenBank/DDBJ databases">
        <title>Complete genome sequencing of Jeotgalibaca sp. H21T32.</title>
        <authorList>
            <person name="Bae J.-W."/>
            <person name="Lee S.-Y."/>
        </authorList>
    </citation>
    <scope>NUCLEOTIDE SEQUENCE [LARGE SCALE GENOMIC DNA]</scope>
    <source>
        <strain evidence="2">H21T32</strain>
    </source>
</reference>
<evidence type="ECO:0000313" key="1">
    <source>
        <dbReference type="EMBL" id="AZP05469.1"/>
    </source>
</evidence>
<dbReference type="InterPro" id="IPR021380">
    <property type="entry name" value="DUF3013"/>
</dbReference>
<organism evidence="1 2">
    <name type="scientific">Jeotgalibaca ciconiae</name>
    <dbReference type="NCBI Taxonomy" id="2496265"/>
    <lineage>
        <taxon>Bacteria</taxon>
        <taxon>Bacillati</taxon>
        <taxon>Bacillota</taxon>
        <taxon>Bacilli</taxon>
        <taxon>Lactobacillales</taxon>
        <taxon>Carnobacteriaceae</taxon>
        <taxon>Jeotgalibaca</taxon>
    </lineage>
</organism>
<dbReference type="Proteomes" id="UP000273326">
    <property type="component" value="Chromosome"/>
</dbReference>
<dbReference type="RefSeq" id="WP_126111901.1">
    <property type="nucleotide sequence ID" value="NZ_CP034465.1"/>
</dbReference>
<dbReference type="KEGG" id="jeh:EJN90_12870"/>
<evidence type="ECO:0000313" key="2">
    <source>
        <dbReference type="Proteomes" id="UP000273326"/>
    </source>
</evidence>
<dbReference type="Pfam" id="PF11217">
    <property type="entry name" value="DUF3013"/>
    <property type="match status" value="1"/>
</dbReference>